<protein>
    <submittedName>
        <fullName evidence="2">Uncharacterized protein</fullName>
    </submittedName>
</protein>
<dbReference type="EMBL" id="JAZGQO010000014">
    <property type="protein sequence ID" value="KAK6170155.1"/>
    <property type="molecule type" value="Genomic_DNA"/>
</dbReference>
<keyword evidence="3" id="KW-1185">Reference proteome</keyword>
<evidence type="ECO:0000313" key="2">
    <source>
        <dbReference type="EMBL" id="KAK6170155.1"/>
    </source>
</evidence>
<comment type="caution">
    <text evidence="2">The sequence shown here is derived from an EMBL/GenBank/DDBJ whole genome shotgun (WGS) entry which is preliminary data.</text>
</comment>
<feature type="compositionally biased region" description="Polar residues" evidence="1">
    <location>
        <begin position="132"/>
        <end position="142"/>
    </location>
</feature>
<feature type="compositionally biased region" description="Basic and acidic residues" evidence="1">
    <location>
        <begin position="115"/>
        <end position="130"/>
    </location>
</feature>
<evidence type="ECO:0000256" key="1">
    <source>
        <dbReference type="SAM" id="MobiDB-lite"/>
    </source>
</evidence>
<accession>A0AAN8J5U6</accession>
<feature type="region of interest" description="Disordered" evidence="1">
    <location>
        <begin position="168"/>
        <end position="204"/>
    </location>
</feature>
<dbReference type="AlphaFoldDB" id="A0AAN8J5U6"/>
<name>A0AAN8J5U6_PATCE</name>
<reference evidence="2 3" key="1">
    <citation type="submission" date="2024-01" db="EMBL/GenBank/DDBJ databases">
        <title>The genome of the rayed Mediterranean limpet Patella caerulea (Linnaeus, 1758).</title>
        <authorList>
            <person name="Anh-Thu Weber A."/>
            <person name="Halstead-Nussloch G."/>
        </authorList>
    </citation>
    <scope>NUCLEOTIDE SEQUENCE [LARGE SCALE GENOMIC DNA]</scope>
    <source>
        <strain evidence="2">AATW-2023a</strain>
        <tissue evidence="2">Whole specimen</tissue>
    </source>
</reference>
<sequence length="330" mass="37477">MTSNTKSRESRGHVMRPDYYRRQMVAVPMVPIKVSPEMANAIRRRQDMAGVEYWNQMAANGIVSRPMRRLTVEQAFPRMYTNGYANIERIPNNTAIRAREPSRKSQQPVSNGVAKHHDNKVASFDPKKATATDLSTVQSKDGLSNVPADLSRNYQIYDAKVRYVDNGVQRSNLATKNESRSKGNKKKDSKSEDTSKQNGHRIPMVVTHTTTKSENGQAHKASGRQPNYIVTQTENSKMDTYRRTWSEMAHLSVNGSVARISEPTFQKIGMNHTFRIPRPKAMIDPRGSVAHRRINLTASKKRAVRFGQDKVYEYTPLEPVDNIPIHEELL</sequence>
<gene>
    <name evidence="2" type="ORF">SNE40_018620</name>
</gene>
<proteinExistence type="predicted"/>
<organism evidence="2 3">
    <name type="scientific">Patella caerulea</name>
    <name type="common">Rayed Mediterranean limpet</name>
    <dbReference type="NCBI Taxonomy" id="87958"/>
    <lineage>
        <taxon>Eukaryota</taxon>
        <taxon>Metazoa</taxon>
        <taxon>Spiralia</taxon>
        <taxon>Lophotrochozoa</taxon>
        <taxon>Mollusca</taxon>
        <taxon>Gastropoda</taxon>
        <taxon>Patellogastropoda</taxon>
        <taxon>Patelloidea</taxon>
        <taxon>Patellidae</taxon>
        <taxon>Patella</taxon>
    </lineage>
</organism>
<dbReference type="Proteomes" id="UP001347796">
    <property type="component" value="Unassembled WGS sequence"/>
</dbReference>
<feature type="region of interest" description="Disordered" evidence="1">
    <location>
        <begin position="98"/>
        <end position="147"/>
    </location>
</feature>
<evidence type="ECO:0000313" key="3">
    <source>
        <dbReference type="Proteomes" id="UP001347796"/>
    </source>
</evidence>